<protein>
    <submittedName>
        <fullName evidence="13">Uncharacterized protein</fullName>
    </submittedName>
</protein>
<gene>
    <name evidence="13" type="ORF">DEO72_LG5g17</name>
</gene>
<evidence type="ECO:0000313" key="14">
    <source>
        <dbReference type="Proteomes" id="UP000501690"/>
    </source>
</evidence>
<dbReference type="PROSITE" id="PS51050">
    <property type="entry name" value="ZF_CW"/>
    <property type="match status" value="2"/>
</dbReference>
<accession>A0A4D6LU17</accession>
<dbReference type="Gene3D" id="3.30.890.10">
    <property type="entry name" value="Methyl-cpg-binding Protein 2, Chain A"/>
    <property type="match status" value="2"/>
</dbReference>
<evidence type="ECO:0000256" key="2">
    <source>
        <dbReference type="ARBA" id="ARBA00022723"/>
    </source>
</evidence>
<dbReference type="GO" id="GO:0003677">
    <property type="term" value="F:DNA binding"/>
    <property type="evidence" value="ECO:0007669"/>
    <property type="project" value="UniProtKB-KW"/>
</dbReference>
<evidence type="ECO:0000256" key="8">
    <source>
        <dbReference type="ARBA" id="ARBA00023242"/>
    </source>
</evidence>
<reference evidence="13 14" key="1">
    <citation type="submission" date="2019-04" db="EMBL/GenBank/DDBJ databases">
        <title>An improved genome assembly and genetic linkage map for asparagus bean, Vigna unguiculata ssp. sesquipedialis.</title>
        <authorList>
            <person name="Xia Q."/>
            <person name="Zhang R."/>
            <person name="Dong Y."/>
        </authorList>
    </citation>
    <scope>NUCLEOTIDE SEQUENCE [LARGE SCALE GENOMIC DNA]</scope>
    <source>
        <tissue evidence="13">Leaf</tissue>
    </source>
</reference>
<feature type="region of interest" description="Disordered" evidence="10">
    <location>
        <begin position="1"/>
        <end position="44"/>
    </location>
</feature>
<feature type="compositionally biased region" description="Polar residues" evidence="10">
    <location>
        <begin position="304"/>
        <end position="315"/>
    </location>
</feature>
<dbReference type="AlphaFoldDB" id="A0A4D6LU17"/>
<dbReference type="GO" id="GO:0008270">
    <property type="term" value="F:zinc ion binding"/>
    <property type="evidence" value="ECO:0007669"/>
    <property type="project" value="UniProtKB-KW"/>
</dbReference>
<organism evidence="13 14">
    <name type="scientific">Vigna unguiculata</name>
    <name type="common">Cowpea</name>
    <dbReference type="NCBI Taxonomy" id="3917"/>
    <lineage>
        <taxon>Eukaryota</taxon>
        <taxon>Viridiplantae</taxon>
        <taxon>Streptophyta</taxon>
        <taxon>Embryophyta</taxon>
        <taxon>Tracheophyta</taxon>
        <taxon>Spermatophyta</taxon>
        <taxon>Magnoliopsida</taxon>
        <taxon>eudicotyledons</taxon>
        <taxon>Gunneridae</taxon>
        <taxon>Pentapetalae</taxon>
        <taxon>rosids</taxon>
        <taxon>fabids</taxon>
        <taxon>Fabales</taxon>
        <taxon>Fabaceae</taxon>
        <taxon>Papilionoideae</taxon>
        <taxon>50 kb inversion clade</taxon>
        <taxon>NPAAA clade</taxon>
        <taxon>indigoferoid/millettioid clade</taxon>
        <taxon>Phaseoleae</taxon>
        <taxon>Vigna</taxon>
    </lineage>
</organism>
<keyword evidence="6" id="KW-0238">DNA-binding</keyword>
<keyword evidence="14" id="KW-1185">Reference proteome</keyword>
<name>A0A4D6LU17_VIGUN</name>
<evidence type="ECO:0000259" key="12">
    <source>
        <dbReference type="PROSITE" id="PS51050"/>
    </source>
</evidence>
<feature type="region of interest" description="Disordered" evidence="10">
    <location>
        <begin position="579"/>
        <end position="601"/>
    </location>
</feature>
<dbReference type="PROSITE" id="PS50982">
    <property type="entry name" value="MBD"/>
    <property type="match status" value="2"/>
</dbReference>
<dbReference type="SUPFAM" id="SSF54171">
    <property type="entry name" value="DNA-binding domain"/>
    <property type="match status" value="2"/>
</dbReference>
<feature type="region of interest" description="Disordered" evidence="10">
    <location>
        <begin position="304"/>
        <end position="329"/>
    </location>
</feature>
<dbReference type="Gene3D" id="3.30.40.100">
    <property type="match status" value="2"/>
</dbReference>
<evidence type="ECO:0000259" key="11">
    <source>
        <dbReference type="PROSITE" id="PS50982"/>
    </source>
</evidence>
<keyword evidence="3" id="KW-0863">Zinc-finger</keyword>
<evidence type="ECO:0000256" key="5">
    <source>
        <dbReference type="ARBA" id="ARBA00023015"/>
    </source>
</evidence>
<feature type="domain" description="MBD" evidence="11">
    <location>
        <begin position="445"/>
        <end position="519"/>
    </location>
</feature>
<evidence type="ECO:0000256" key="7">
    <source>
        <dbReference type="ARBA" id="ARBA00023163"/>
    </source>
</evidence>
<sequence length="601" mass="68160">MHRAKFSLTPKSEVKDLTGSSFHSYKQSSPLDPIDVSSSSDDEKDLANENVSNQLVLYDPVTNGNNAIELAPDPLRCEPPMLSRKQPSHSVPRILPSVGAFTVQCASCFKWRLIPTKEKYEEIREHILEQPFVCQKAREWRPDVSCDDPEDISQDGSRIWAIDKPNIAQPPAGWERLLRIRAEGSSKFADIYYVAPTGKRLRSMIEIQKFLTEHPEYTRDGVTLSQFSFQIPRPLQENYVRKRSARLTSSYEAKLPVETSSSSFLRLSLSTNHPKRLCSSIQENQMHRAKFSLTPKSEVKDLTGSSFHSYKQSSPLDPIDVSSSSDDEKDLANENVSNQLVLYDPVTNGNNAIELAPDPLRCEPPMLSRKQPSHSVPRILPSVGAFTVQCASCFKWRLIPTKEKYEEIREHILEQPFVCQKAREWRPDVSCDDPEDISQDGSRIWAIDKPNIAQPPAGWERLLRIRAEGSSKFADIYYVAPTGKRLRSMIEIQKFLTEHPEYTRDGVTLSQFSFQIPRPLQENYVRKRSARLTSSYEASGPVEHEQVTPLAWLGPEDHGDLHAGRLRLPVPFMGSHDLDSIGISPPAKRQATQNSFHKEDL</sequence>
<dbReference type="InterPro" id="IPR011124">
    <property type="entry name" value="Znf_CW"/>
</dbReference>
<feature type="domain" description="CW-type" evidence="12">
    <location>
        <begin position="95"/>
        <end position="154"/>
    </location>
</feature>
<dbReference type="EMBL" id="CP039349">
    <property type="protein sequence ID" value="QCD91961.1"/>
    <property type="molecule type" value="Genomic_DNA"/>
</dbReference>
<dbReference type="PANTHER" id="PTHR12396">
    <property type="entry name" value="METHYL-CPG BINDING PROTEIN, MBD"/>
    <property type="match status" value="1"/>
</dbReference>
<evidence type="ECO:0000256" key="6">
    <source>
        <dbReference type="ARBA" id="ARBA00023125"/>
    </source>
</evidence>
<comment type="subcellular location">
    <subcellularLocation>
        <location evidence="1">Nucleus</location>
    </subcellularLocation>
</comment>
<dbReference type="PANTHER" id="PTHR12396:SF0">
    <property type="entry name" value="METHYL-CPG BINDING DOMAIN PROTEIN-LIKE, ISOFORM C"/>
    <property type="match status" value="1"/>
</dbReference>
<keyword evidence="7" id="KW-0804">Transcription</keyword>
<comment type="function">
    <text evidence="9">Probable transcriptional regulator.</text>
</comment>
<keyword evidence="2" id="KW-0479">Metal-binding</keyword>
<evidence type="ECO:0000313" key="13">
    <source>
        <dbReference type="EMBL" id="QCD91961.1"/>
    </source>
</evidence>
<dbReference type="GO" id="GO:0000118">
    <property type="term" value="C:histone deacetylase complex"/>
    <property type="evidence" value="ECO:0007669"/>
    <property type="project" value="UniProtKB-ARBA"/>
</dbReference>
<dbReference type="Pfam" id="PF01429">
    <property type="entry name" value="MBD"/>
    <property type="match status" value="2"/>
</dbReference>
<dbReference type="FunFam" id="3.30.40.100:FF:000008">
    <property type="entry name" value="Methyl-CpG-binding domain-containing protein 2"/>
    <property type="match status" value="2"/>
</dbReference>
<feature type="compositionally biased region" description="Polar residues" evidence="10">
    <location>
        <begin position="18"/>
        <end position="30"/>
    </location>
</feature>
<evidence type="ECO:0000256" key="9">
    <source>
        <dbReference type="ARBA" id="ARBA00037139"/>
    </source>
</evidence>
<dbReference type="CDD" id="cd01396">
    <property type="entry name" value="MeCP2_MBD"/>
    <property type="match status" value="2"/>
</dbReference>
<dbReference type="Pfam" id="PF07496">
    <property type="entry name" value="zf-CW"/>
    <property type="match status" value="2"/>
</dbReference>
<evidence type="ECO:0000256" key="10">
    <source>
        <dbReference type="SAM" id="MobiDB-lite"/>
    </source>
</evidence>
<keyword evidence="8" id="KW-0539">Nucleus</keyword>
<dbReference type="FunFam" id="3.30.890.10:FF:000012">
    <property type="entry name" value="Methyl-CpG-binding domain-containing protein 1"/>
    <property type="match status" value="2"/>
</dbReference>
<feature type="domain" description="CW-type" evidence="12">
    <location>
        <begin position="380"/>
        <end position="439"/>
    </location>
</feature>
<feature type="domain" description="MBD" evidence="11">
    <location>
        <begin position="160"/>
        <end position="234"/>
    </location>
</feature>
<evidence type="ECO:0000256" key="1">
    <source>
        <dbReference type="ARBA" id="ARBA00004123"/>
    </source>
</evidence>
<keyword evidence="5" id="KW-0805">Transcription regulation</keyword>
<dbReference type="InterPro" id="IPR001739">
    <property type="entry name" value="Methyl_CpG_DNA-bd"/>
</dbReference>
<dbReference type="InterPro" id="IPR016177">
    <property type="entry name" value="DNA-bd_dom_sf"/>
</dbReference>
<keyword evidence="4" id="KW-0862">Zinc</keyword>
<proteinExistence type="predicted"/>
<dbReference type="SMART" id="SM00391">
    <property type="entry name" value="MBD"/>
    <property type="match status" value="2"/>
</dbReference>
<dbReference type="Proteomes" id="UP000501690">
    <property type="component" value="Linkage Group LG5"/>
</dbReference>
<evidence type="ECO:0000256" key="4">
    <source>
        <dbReference type="ARBA" id="ARBA00022833"/>
    </source>
</evidence>
<evidence type="ECO:0000256" key="3">
    <source>
        <dbReference type="ARBA" id="ARBA00022771"/>
    </source>
</evidence>